<accession>F8P0A7</accession>
<evidence type="ECO:0000256" key="6">
    <source>
        <dbReference type="ARBA" id="ARBA00073937"/>
    </source>
</evidence>
<evidence type="ECO:0000256" key="2">
    <source>
        <dbReference type="ARBA" id="ARBA00012076"/>
    </source>
</evidence>
<name>F8P0A7_SERL9</name>
<dbReference type="EC" id="4.2.1.17" evidence="2"/>
<gene>
    <name evidence="8" type="ORF">SERLADRAFT_469449</name>
</gene>
<dbReference type="InterPro" id="IPR014748">
    <property type="entry name" value="Enoyl-CoA_hydra_C"/>
</dbReference>
<dbReference type="SUPFAM" id="SSF52096">
    <property type="entry name" value="ClpP/crotonase"/>
    <property type="match status" value="1"/>
</dbReference>
<dbReference type="PANTHER" id="PTHR11941">
    <property type="entry name" value="ENOYL-COA HYDRATASE-RELATED"/>
    <property type="match status" value="1"/>
</dbReference>
<dbReference type="InterPro" id="IPR029045">
    <property type="entry name" value="ClpP/crotonase-like_dom_sf"/>
</dbReference>
<dbReference type="Gene3D" id="1.10.12.10">
    <property type="entry name" value="Lyase 2-enoyl-coa Hydratase, Chain A, domain 2"/>
    <property type="match status" value="1"/>
</dbReference>
<evidence type="ECO:0000256" key="5">
    <source>
        <dbReference type="ARBA" id="ARBA00023239"/>
    </source>
</evidence>
<dbReference type="FunFam" id="3.90.226.10:FF:000019">
    <property type="entry name" value="Enoyl-CoA hydratase, mitochondrial"/>
    <property type="match status" value="1"/>
</dbReference>
<dbReference type="PANTHER" id="PTHR11941:SF54">
    <property type="entry name" value="ENOYL-COA HYDRATASE, MITOCHONDRIAL"/>
    <property type="match status" value="1"/>
</dbReference>
<evidence type="ECO:0000256" key="3">
    <source>
        <dbReference type="ARBA" id="ARBA00022832"/>
    </source>
</evidence>
<dbReference type="AlphaFoldDB" id="F8P0A7"/>
<dbReference type="RefSeq" id="XP_007319242.1">
    <property type="nucleotide sequence ID" value="XM_007319180.1"/>
</dbReference>
<dbReference type="GeneID" id="18819608"/>
<reference evidence="8" key="1">
    <citation type="submission" date="2011-04" db="EMBL/GenBank/DDBJ databases">
        <title>Evolution of plant cell wall degrading machinery underlies the functional diversity of forest fungi.</title>
        <authorList>
            <consortium name="US DOE Joint Genome Institute (JGI-PGF)"/>
            <person name="Eastwood D.C."/>
            <person name="Floudas D."/>
            <person name="Binder M."/>
            <person name="Majcherczyk A."/>
            <person name="Schneider P."/>
            <person name="Aerts A."/>
            <person name="Asiegbu F.O."/>
            <person name="Baker S.E."/>
            <person name="Barry K."/>
            <person name="Bendiksby M."/>
            <person name="Blumentritt M."/>
            <person name="Coutinho P.M."/>
            <person name="Cullen D."/>
            <person name="Cullen D."/>
            <person name="Gathman A."/>
            <person name="Goodell B."/>
            <person name="Henrissat B."/>
            <person name="Ihrmark K."/>
            <person name="Kauserud H."/>
            <person name="Kohler A."/>
            <person name="LaButti K."/>
            <person name="Lapidus A."/>
            <person name="Lavin J.L."/>
            <person name="Lee Y.-H."/>
            <person name="Lindquist E."/>
            <person name="Lilly W."/>
            <person name="Lucas S."/>
            <person name="Morin E."/>
            <person name="Murat C."/>
            <person name="Oguiza J.A."/>
            <person name="Park J."/>
            <person name="Pisabarro A.G."/>
            <person name="Riley R."/>
            <person name="Rosling A."/>
            <person name="Salamov A."/>
            <person name="Schmidt O."/>
            <person name="Schmutz J."/>
            <person name="Skrede I."/>
            <person name="Stenlid J."/>
            <person name="Wiebenga A."/>
            <person name="Xie X."/>
            <person name="Kues U."/>
            <person name="Hibbett D.S."/>
            <person name="Hoffmeister D."/>
            <person name="Hogberg N."/>
            <person name="Martin F."/>
            <person name="Grigoriev I.V."/>
            <person name="Watkinson S.C."/>
        </authorList>
    </citation>
    <scope>NUCLEOTIDE SEQUENCE</scope>
    <source>
        <strain evidence="8">S7.9</strain>
    </source>
</reference>
<dbReference type="FunFam" id="1.10.12.10:FF:000001">
    <property type="entry name" value="Probable enoyl-CoA hydratase, mitochondrial"/>
    <property type="match status" value="1"/>
</dbReference>
<dbReference type="InterPro" id="IPR001753">
    <property type="entry name" value="Enoyl-CoA_hydra/iso"/>
</dbReference>
<comment type="similarity">
    <text evidence="1 7">Belongs to the enoyl-CoA hydratase/isomerase family.</text>
</comment>
<protein>
    <recommendedName>
        <fullName evidence="6">Probable enoyl-CoA hydratase, mitochondrial</fullName>
        <ecNumber evidence="2">4.2.1.17</ecNumber>
    </recommendedName>
</protein>
<organism>
    <name type="scientific">Serpula lacrymans var. lacrymans (strain S7.9)</name>
    <name type="common">Dry rot fungus</name>
    <dbReference type="NCBI Taxonomy" id="578457"/>
    <lineage>
        <taxon>Eukaryota</taxon>
        <taxon>Fungi</taxon>
        <taxon>Dikarya</taxon>
        <taxon>Basidiomycota</taxon>
        <taxon>Agaricomycotina</taxon>
        <taxon>Agaricomycetes</taxon>
        <taxon>Agaricomycetidae</taxon>
        <taxon>Boletales</taxon>
        <taxon>Coniophorineae</taxon>
        <taxon>Serpulaceae</taxon>
        <taxon>Serpula</taxon>
    </lineage>
</organism>
<dbReference type="EMBL" id="GL945435">
    <property type="protein sequence ID" value="EGO23480.1"/>
    <property type="molecule type" value="Genomic_DNA"/>
</dbReference>
<keyword evidence="3" id="KW-0276">Fatty acid metabolism</keyword>
<dbReference type="Pfam" id="PF00378">
    <property type="entry name" value="ECH_1"/>
    <property type="match status" value="1"/>
</dbReference>
<proteinExistence type="inferred from homology"/>
<dbReference type="GO" id="GO:0005739">
    <property type="term" value="C:mitochondrion"/>
    <property type="evidence" value="ECO:0007669"/>
    <property type="project" value="TreeGrafter"/>
</dbReference>
<evidence type="ECO:0000256" key="7">
    <source>
        <dbReference type="RuleBase" id="RU003707"/>
    </source>
</evidence>
<dbReference type="CDD" id="cd06558">
    <property type="entry name" value="crotonase-like"/>
    <property type="match status" value="1"/>
</dbReference>
<dbReference type="GO" id="GO:0006635">
    <property type="term" value="P:fatty acid beta-oxidation"/>
    <property type="evidence" value="ECO:0007669"/>
    <property type="project" value="TreeGrafter"/>
</dbReference>
<dbReference type="PROSITE" id="PS00166">
    <property type="entry name" value="ENOYL_COA_HYDRATASE"/>
    <property type="match status" value="1"/>
</dbReference>
<dbReference type="HOGENOM" id="CLU_009834_7_6_1"/>
<evidence type="ECO:0000256" key="1">
    <source>
        <dbReference type="ARBA" id="ARBA00005254"/>
    </source>
</evidence>
<sequence>MSSILTERSGKVGIIRLNRPKALNALSLALVEELVEALRGFDKDSDVGAIILTGSDTVFCAGADIKEQKELSFVQAYSADYLKNLNDGLSSIHKPVIGVINGYALGGGCELAMMCDILYAGDKAKFGQPEIKLGTIPGAGGTQRLIRAIGKSKAMHMILTGEMIDASEAEVAGLVAKVLPADQVLGFSIERAQKIAGFSFPVVAMAKEAVNEAEELNLQTGLHFERRLYHASFALKDHEEGFGAFLGKRDPQWINQ</sequence>
<evidence type="ECO:0000256" key="4">
    <source>
        <dbReference type="ARBA" id="ARBA00023098"/>
    </source>
</evidence>
<dbReference type="KEGG" id="sla:SERLADRAFT_469449"/>
<evidence type="ECO:0000313" key="8">
    <source>
        <dbReference type="EMBL" id="EGO23480.1"/>
    </source>
</evidence>
<dbReference type="Proteomes" id="UP000008064">
    <property type="component" value="Unassembled WGS sequence"/>
</dbReference>
<dbReference type="OrthoDB" id="2018133at2759"/>
<dbReference type="Gene3D" id="3.90.226.10">
    <property type="entry name" value="2-enoyl-CoA Hydratase, Chain A, domain 1"/>
    <property type="match status" value="1"/>
</dbReference>
<dbReference type="InterPro" id="IPR018376">
    <property type="entry name" value="Enoyl-CoA_hyd/isom_CS"/>
</dbReference>
<keyword evidence="5" id="KW-0456">Lyase</keyword>
<dbReference type="GO" id="GO:0004300">
    <property type="term" value="F:enoyl-CoA hydratase activity"/>
    <property type="evidence" value="ECO:0007669"/>
    <property type="project" value="UniProtKB-EC"/>
</dbReference>
<keyword evidence="4" id="KW-0443">Lipid metabolism</keyword>